<dbReference type="InterPro" id="IPR033473">
    <property type="entry name" value="Atos-like_C"/>
</dbReference>
<organism evidence="3 4">
    <name type="scientific">Dillenia turbinata</name>
    <dbReference type="NCBI Taxonomy" id="194707"/>
    <lineage>
        <taxon>Eukaryota</taxon>
        <taxon>Viridiplantae</taxon>
        <taxon>Streptophyta</taxon>
        <taxon>Embryophyta</taxon>
        <taxon>Tracheophyta</taxon>
        <taxon>Spermatophyta</taxon>
        <taxon>Magnoliopsida</taxon>
        <taxon>eudicotyledons</taxon>
        <taxon>Gunneridae</taxon>
        <taxon>Pentapetalae</taxon>
        <taxon>Dilleniales</taxon>
        <taxon>Dilleniaceae</taxon>
        <taxon>Dillenia</taxon>
    </lineage>
</organism>
<feature type="region of interest" description="Disordered" evidence="1">
    <location>
        <begin position="667"/>
        <end position="689"/>
    </location>
</feature>
<evidence type="ECO:0000313" key="4">
    <source>
        <dbReference type="Proteomes" id="UP001370490"/>
    </source>
</evidence>
<gene>
    <name evidence="3" type="ORF">RJ641_008947</name>
</gene>
<accession>A0AAN8V6X4</accession>
<comment type="caution">
    <text evidence="3">The sequence shown here is derived from an EMBL/GenBank/DDBJ whole genome shotgun (WGS) entry which is preliminary data.</text>
</comment>
<dbReference type="PANTHER" id="PTHR13199">
    <property type="entry name" value="GH03947P"/>
    <property type="match status" value="1"/>
</dbReference>
<dbReference type="PANTHER" id="PTHR13199:SF11">
    <property type="entry name" value="PROTEIN ATOSSA"/>
    <property type="match status" value="1"/>
</dbReference>
<reference evidence="3 4" key="1">
    <citation type="submission" date="2023-12" db="EMBL/GenBank/DDBJ databases">
        <title>A high-quality genome assembly for Dillenia turbinata (Dilleniales).</title>
        <authorList>
            <person name="Chanderbali A."/>
        </authorList>
    </citation>
    <scope>NUCLEOTIDE SEQUENCE [LARGE SCALE GENOMIC DNA]</scope>
    <source>
        <strain evidence="3">LSX21</strain>
        <tissue evidence="3">Leaf</tissue>
    </source>
</reference>
<feature type="region of interest" description="Disordered" evidence="1">
    <location>
        <begin position="589"/>
        <end position="616"/>
    </location>
</feature>
<dbReference type="SMART" id="SM01177">
    <property type="entry name" value="DUF4210"/>
    <property type="match status" value="1"/>
</dbReference>
<evidence type="ECO:0000259" key="2">
    <source>
        <dbReference type="SMART" id="SM01177"/>
    </source>
</evidence>
<evidence type="ECO:0000256" key="1">
    <source>
        <dbReference type="SAM" id="MobiDB-lite"/>
    </source>
</evidence>
<protein>
    <recommendedName>
        <fullName evidence="2">Atos-like conserved domain-containing protein</fullName>
    </recommendedName>
</protein>
<keyword evidence="4" id="KW-1185">Reference proteome</keyword>
<evidence type="ECO:0000313" key="3">
    <source>
        <dbReference type="EMBL" id="KAK6924621.1"/>
    </source>
</evidence>
<feature type="compositionally biased region" description="Polar residues" evidence="1">
    <location>
        <begin position="676"/>
        <end position="685"/>
    </location>
</feature>
<feature type="compositionally biased region" description="Polar residues" evidence="1">
    <location>
        <begin position="596"/>
        <end position="608"/>
    </location>
</feature>
<dbReference type="InterPro" id="IPR025261">
    <property type="entry name" value="Atos-like_cons_dom"/>
</dbReference>
<name>A0AAN8V6X4_9MAGN</name>
<dbReference type="Pfam" id="PF13889">
    <property type="entry name" value="Chromosome_seg"/>
    <property type="match status" value="1"/>
</dbReference>
<proteinExistence type="predicted"/>
<dbReference type="EMBL" id="JBAMMX010000016">
    <property type="protein sequence ID" value="KAK6924621.1"/>
    <property type="molecule type" value="Genomic_DNA"/>
</dbReference>
<dbReference type="Proteomes" id="UP001370490">
    <property type="component" value="Unassembled WGS sequence"/>
</dbReference>
<dbReference type="Pfam" id="PF13915">
    <property type="entry name" value="DUF4210"/>
    <property type="match status" value="1"/>
</dbReference>
<dbReference type="AlphaFoldDB" id="A0AAN8V6X4"/>
<feature type="domain" description="Atos-like conserved" evidence="2">
    <location>
        <begin position="404"/>
        <end position="463"/>
    </location>
</feature>
<dbReference type="InterPro" id="IPR051506">
    <property type="entry name" value="ATOS_Transcription_Regulators"/>
</dbReference>
<sequence>MGLPQMSSGKIAEEMAASLSAFVQAPPRFSDLNGCDLDGVLGGNSESRMLGNFDIKRKAILELPKNSDALNMSEDGASNLHKLKIGTMENSSWLNHKNSRNIRSPASRIVGFESKSLNSSSSLLDGVQLDHHQSSARASITNCATDCSGSSVRKRLLSPLNDMLLPEKFSGDSLNVGANLYMSDSQGLNSDHSISFSQEHKKANTGDAICFHQSISSASSSPDWKNVVDGNCMANYHFLTDGPLLENQEKFLQNNCIFSPGLNYHGEDTKLRAQGSSFATSQKKLVSPPLSLSPLGPKFHERMQIGRGCTNSRKEINEDCLTLKDMEQSLHGTVSSIWFSQKEDHLGVKSEAVQDFELLPKELEMLTHGSDIKFLKHLSPDVMPTSKCTRLGRTLSGLPAQRSLVGSFEESLLSGRLLSSKASQKIEGFLAVLNVTGGSFTPQSQKLPFSVTSVDGDNYLLYYSSIQLGGSIPSNKCRGQKIRSLSIDGSQLEKSRLRVPVKGRIQLVLSNPEKTPIHTFICNYDLSDMPAGTKVGGFEVHAPSSNLIGKSNHDCFLLHIFCFEKTFLRQKVTLASSGLSSMPIRERCTSPDEQMAKSTNMSTLVTETQRSETNEELGDKSYVGLNNVIGNKSFLSPSKVNKNTTGGGVLRYALHLRFLCPFPKKSSKSVRRCKSDPSSRSAKNSPKSEERHFYLYNDLRVVFPQRHTDSDEGKVFR</sequence>